<dbReference type="InterPro" id="IPR008532">
    <property type="entry name" value="NFACT_RNA-bd"/>
</dbReference>
<dbReference type="RefSeq" id="WP_092378778.1">
    <property type="nucleotide sequence ID" value="NZ_FORX01000023.1"/>
</dbReference>
<evidence type="ECO:0000313" key="2">
    <source>
        <dbReference type="EMBL" id="SFK41255.1"/>
    </source>
</evidence>
<name>A0A1I3ZB76_9BACT</name>
<evidence type="ECO:0000313" key="3">
    <source>
        <dbReference type="Proteomes" id="UP000198635"/>
    </source>
</evidence>
<gene>
    <name evidence="2" type="ORF">SAMN04488082_12324</name>
</gene>
<dbReference type="STRING" id="52560.SAMN04488082_12324"/>
<dbReference type="GO" id="GO:0000049">
    <property type="term" value="F:tRNA binding"/>
    <property type="evidence" value="ECO:0007669"/>
    <property type="project" value="TreeGrafter"/>
</dbReference>
<evidence type="ECO:0000259" key="1">
    <source>
        <dbReference type="Pfam" id="PF05670"/>
    </source>
</evidence>
<dbReference type="EMBL" id="FORX01000023">
    <property type="protein sequence ID" value="SFK41255.1"/>
    <property type="molecule type" value="Genomic_DNA"/>
</dbReference>
<organism evidence="2 3">
    <name type="scientific">Desulfomicrobium apsheronum</name>
    <dbReference type="NCBI Taxonomy" id="52560"/>
    <lineage>
        <taxon>Bacteria</taxon>
        <taxon>Pseudomonadati</taxon>
        <taxon>Thermodesulfobacteriota</taxon>
        <taxon>Desulfovibrionia</taxon>
        <taxon>Desulfovibrionales</taxon>
        <taxon>Desulfomicrobiaceae</taxon>
        <taxon>Desulfomicrobium</taxon>
    </lineage>
</organism>
<accession>A0A1I3ZB76</accession>
<dbReference type="Gene3D" id="2.30.310.10">
    <property type="entry name" value="ibrinogen binding protein from staphylococcus aureus domain"/>
    <property type="match status" value="1"/>
</dbReference>
<dbReference type="Pfam" id="PF05670">
    <property type="entry name" value="NFACT-R_1"/>
    <property type="match status" value="1"/>
</dbReference>
<dbReference type="Proteomes" id="UP000198635">
    <property type="component" value="Unassembled WGS sequence"/>
</dbReference>
<keyword evidence="3" id="KW-1185">Reference proteome</keyword>
<dbReference type="PANTHER" id="PTHR15239:SF6">
    <property type="entry name" value="RIBOSOME QUALITY CONTROL COMPLEX SUBUNIT NEMF"/>
    <property type="match status" value="1"/>
</dbReference>
<dbReference type="GO" id="GO:0043023">
    <property type="term" value="F:ribosomal large subunit binding"/>
    <property type="evidence" value="ECO:0007669"/>
    <property type="project" value="TreeGrafter"/>
</dbReference>
<dbReference type="GO" id="GO:1990112">
    <property type="term" value="C:RQC complex"/>
    <property type="evidence" value="ECO:0007669"/>
    <property type="project" value="TreeGrafter"/>
</dbReference>
<protein>
    <recommendedName>
        <fullName evidence="1">NFACT RNA-binding domain-containing protein</fullName>
    </recommendedName>
</protein>
<reference evidence="3" key="1">
    <citation type="submission" date="2016-10" db="EMBL/GenBank/DDBJ databases">
        <authorList>
            <person name="Varghese N."/>
            <person name="Submissions S."/>
        </authorList>
    </citation>
    <scope>NUCLEOTIDE SEQUENCE [LARGE SCALE GENOMIC DNA]</scope>
    <source>
        <strain evidence="3">DSM 5918</strain>
    </source>
</reference>
<dbReference type="InterPro" id="IPR051608">
    <property type="entry name" value="RQC_Subunit_NEMF"/>
</dbReference>
<dbReference type="GO" id="GO:0072344">
    <property type="term" value="P:rescue of stalled ribosome"/>
    <property type="evidence" value="ECO:0007669"/>
    <property type="project" value="TreeGrafter"/>
</dbReference>
<sequence>MDASVFCFVARELAERIVGMRVEKVFAPLPETWTLDLGRAGYLVLCTAKPTPFLYLSPHKPENPHNPSGRAMWLRKRLKGRRVLGLVSDWPLRRLALELSPGEGKWLILDLTANPLLTDALPPGFGSEPVWPELERIKSEEGLWRELPHLTPPLRHHLRSVPLAEAESLLMNLKAGAVSTFYHGLDHQGRPQVRLWPLRDGGACGSALEAAQMAHGQTLAGLERVHAGADSAVARNIRRIRRALERVQDDQKRLQGMVEKRREGLLLQAHLHSLDRNVRLAVLRLEDEEGEEVEVRFDPGLTVRENMERFFMRAAKGERGLGIVAARALALQRELDAARQGMPPAESEPERGAKAPAPVVLPAKYRKIKVQAYRSSDGFLIVRGRSAQANHQLLTQAASPFDYWLHAQDGPGAHVIVKRDFPAQEVPERTIQEAAALAALVSHLKMADRGEVLLCLVKDVRPIKGAALGMVGVDKVLRTVRPAIDPALEENLRLEGQR</sequence>
<dbReference type="PANTHER" id="PTHR15239">
    <property type="entry name" value="NUCLEAR EXPORT MEDIATOR FACTOR NEMF"/>
    <property type="match status" value="1"/>
</dbReference>
<dbReference type="AlphaFoldDB" id="A0A1I3ZB76"/>
<proteinExistence type="predicted"/>
<feature type="domain" description="NFACT RNA-binding" evidence="1">
    <location>
        <begin position="369"/>
        <end position="443"/>
    </location>
</feature>
<dbReference type="OrthoDB" id="9766163at2"/>